<dbReference type="InterPro" id="IPR051534">
    <property type="entry name" value="CBASS_pafABC_assoc_protein"/>
</dbReference>
<dbReference type="AlphaFoldDB" id="A0A9C7G6F7"/>
<protein>
    <recommendedName>
        <fullName evidence="5">WYL domain-containing protein</fullName>
    </recommendedName>
</protein>
<sequence>MSNKVQESEFSNRKRLFLLMEILKKYTDINHQLTLQEIVELFEDDFGIVVNPVGLRNDLKELEKIDAFAVIFDREANGLPTYYSYQNRPFETHELRLMIDAISSAKFITKIDTEKIIEKLKKLTSVYQAPQLENRIVLSEHNKSENRNVKYIISDLHEAVSAKRIIEFQYVRYNTNKEFVLSNNGDVYRVKPYGLVWNNDYYYLIGEYVPKREIRHYRIDRIYKNITKTEETFLPDKNFNITQYTEKLFHMYAGEETTIELEFSSSLINVVIDRFGRKADIRSIDESRFKLFTKGIISEGLVRWILTWGSEAKVLYPPMLVERLKIETEKLYHIYR</sequence>
<evidence type="ECO:0008006" key="5">
    <source>
        <dbReference type="Google" id="ProtNLM"/>
    </source>
</evidence>
<dbReference type="Pfam" id="PF13280">
    <property type="entry name" value="WYL"/>
    <property type="match status" value="1"/>
</dbReference>
<accession>A0A9C7G6F7</accession>
<dbReference type="RefSeq" id="WP_230495146.1">
    <property type="nucleotide sequence ID" value="NZ_CAKJTG010000003.1"/>
</dbReference>
<feature type="domain" description="WCX" evidence="2">
    <location>
        <begin position="257"/>
        <end position="331"/>
    </location>
</feature>
<keyword evidence="4" id="KW-1185">Reference proteome</keyword>
<reference evidence="3" key="1">
    <citation type="submission" date="2021-10" db="EMBL/GenBank/DDBJ databases">
        <authorList>
            <person name="Criscuolo A."/>
        </authorList>
    </citation>
    <scope>NUCLEOTIDE SEQUENCE</scope>
    <source>
        <strain evidence="3">CIP111885</strain>
    </source>
</reference>
<dbReference type="EMBL" id="CAKJTG010000003">
    <property type="protein sequence ID" value="CAG9606864.1"/>
    <property type="molecule type" value="Genomic_DNA"/>
</dbReference>
<dbReference type="PANTHER" id="PTHR34580:SF1">
    <property type="entry name" value="PROTEIN PAFC"/>
    <property type="match status" value="1"/>
</dbReference>
<name>A0A9C7G6F7_9BACI</name>
<dbReference type="PANTHER" id="PTHR34580">
    <property type="match status" value="1"/>
</dbReference>
<evidence type="ECO:0000313" key="3">
    <source>
        <dbReference type="EMBL" id="CAG9606864.1"/>
    </source>
</evidence>
<evidence type="ECO:0000259" key="2">
    <source>
        <dbReference type="Pfam" id="PF25583"/>
    </source>
</evidence>
<gene>
    <name evidence="3" type="ORF">NEOCIP111885_00552</name>
</gene>
<dbReference type="Pfam" id="PF25583">
    <property type="entry name" value="WCX"/>
    <property type="match status" value="1"/>
</dbReference>
<evidence type="ECO:0000313" key="4">
    <source>
        <dbReference type="Proteomes" id="UP000789845"/>
    </source>
</evidence>
<proteinExistence type="predicted"/>
<feature type="domain" description="WYL" evidence="1">
    <location>
        <begin position="153"/>
        <end position="222"/>
    </location>
</feature>
<organism evidence="3 4">
    <name type="scientific">Pseudoneobacillus rhizosphaerae</name>
    <dbReference type="NCBI Taxonomy" id="2880968"/>
    <lineage>
        <taxon>Bacteria</taxon>
        <taxon>Bacillati</taxon>
        <taxon>Bacillota</taxon>
        <taxon>Bacilli</taxon>
        <taxon>Bacillales</taxon>
        <taxon>Bacillaceae</taxon>
        <taxon>Pseudoneobacillus</taxon>
    </lineage>
</organism>
<comment type="caution">
    <text evidence="3">The sequence shown here is derived from an EMBL/GenBank/DDBJ whole genome shotgun (WGS) entry which is preliminary data.</text>
</comment>
<dbReference type="InterPro" id="IPR026881">
    <property type="entry name" value="WYL_dom"/>
</dbReference>
<evidence type="ECO:0000259" key="1">
    <source>
        <dbReference type="Pfam" id="PF13280"/>
    </source>
</evidence>
<dbReference type="PROSITE" id="PS52050">
    <property type="entry name" value="WYL"/>
    <property type="match status" value="1"/>
</dbReference>
<dbReference type="Proteomes" id="UP000789845">
    <property type="component" value="Unassembled WGS sequence"/>
</dbReference>
<dbReference type="InterPro" id="IPR057727">
    <property type="entry name" value="WCX_dom"/>
</dbReference>